<accession>A0A212L602</accession>
<dbReference type="InterPro" id="IPR014017">
    <property type="entry name" value="DNA_helicase_UvrD-like_C"/>
</dbReference>
<dbReference type="InterPro" id="IPR016195">
    <property type="entry name" value="Pol/histidinol_Pase-like"/>
</dbReference>
<dbReference type="EMBL" id="FMJC01000002">
    <property type="protein sequence ID" value="SCM72769.1"/>
    <property type="molecule type" value="Genomic_DNA"/>
</dbReference>
<dbReference type="PANTHER" id="PTHR40084">
    <property type="entry name" value="PHOSPHOHYDROLASE, PHP FAMILY"/>
    <property type="match status" value="1"/>
</dbReference>
<reference evidence="9" key="1">
    <citation type="submission" date="2016-08" db="EMBL/GenBank/DDBJ databases">
        <authorList>
            <person name="Seilhamer J.J."/>
        </authorList>
    </citation>
    <scope>NUCLEOTIDE SEQUENCE</scope>
    <source>
        <strain evidence="9">86-1</strain>
    </source>
</reference>
<organism evidence="9">
    <name type="scientific">uncultured Desulfovibrio sp</name>
    <dbReference type="NCBI Taxonomy" id="167968"/>
    <lineage>
        <taxon>Bacteria</taxon>
        <taxon>Pseudomonadati</taxon>
        <taxon>Thermodesulfobacteriota</taxon>
        <taxon>Desulfovibrionia</taxon>
        <taxon>Desulfovibrionales</taxon>
        <taxon>Desulfovibrionaceae</taxon>
        <taxon>Desulfovibrio</taxon>
        <taxon>environmental samples</taxon>
    </lineage>
</organism>
<feature type="region of interest" description="Disordered" evidence="6">
    <location>
        <begin position="1050"/>
        <end position="1076"/>
    </location>
</feature>
<dbReference type="SUPFAM" id="SSF89550">
    <property type="entry name" value="PHP domain-like"/>
    <property type="match status" value="1"/>
</dbReference>
<feature type="region of interest" description="Disordered" evidence="6">
    <location>
        <begin position="434"/>
        <end position="511"/>
    </location>
</feature>
<dbReference type="InterPro" id="IPR013986">
    <property type="entry name" value="DExx_box_DNA_helicase_dom_sf"/>
</dbReference>
<sequence>MNFIADLHIHSRFSRATSKALNARHLAAWARCKGISVLGTGDFTHPQWRAELGEQLALDEASGLYRLKGEPEQLDVMAGGAMRDGDAQGPLFMLQTEISSIYKRHGKVRKVHNLIFMRTLEDAAKLSQRLEQIGNLHSDGRPILGLDSRDLLEIMLECAEDAVMIPAHVWTPWFALFGSKSGFDRLTDCYGDLSEHIFALETGLSSDPDMNRLVSQLDGYALVSNSDAHSGANLGREANLFDGRPSYAGMFAALRAAARRQPQDGLDCRFLGTMEFYPDEGKYHLDGHRACNVVLEPRESRALGNICPVCGKPLTVGVLHRVWELADREEPARLTLEPEARPLIPLAEVVGEIVGAGVTSRKVQERYGKLLRELGPELDILCRMPEAEVRAHWEPLGEAVSRMRRGQVFRQGGYDGEYGVVRVFTPEELADIRGAGRGSLPGLKPGRPRKASGADAAADTAADVKVRQKKASSVSMLDLMKERPSRSPAKLDEKQPPQPTSVSFSSEQQAALTAGPGPVLVQAGPGAGKTRVLIGRMQHLLDQGIPSHKLLAVTFTRRAANEMRQRLAVALPHMRDLPCCDTMHGIAWGRMRAAMQSQGRECMLLGDDAAQQLFRAANPQLAARQASELWRQLTLARECQRSLDDPSVAQAAAQYARRKSERPGLLYVDYADLLDWWLEHVAAMPPDQLPQHVLVDEVQDLSPVQLAIIRRLLPGDGKGFFGIGDPDQAIYGFRGVSGQSEGSLRAVWPELSVLCLGRSFRSSQDVLNMARSLLHHKGQCGPLTAARQLSAQLRLFSSPDQQAELRWITRRVQALLGATAHTLLDQHLSSAEAHELDGTLAPGDIAVLVRLRAQIAPLRAALEQAGIPCAAPAEDAFWQDAACARLLAMAATHCGFDPLAQSLAGADGQHDAPANAGAGAVATAATASTGTAGMAGLPLLPATPFVAGSSLPAPEALEPWLKQQSWAGDPLVAGRAWRELKRIWKTLGNWPDFLAHLGWLQEAELVRGKAEHVQIMTMHASKGLEFQAVFLPGLEDGLLPLRKDRLFGAGSNGNAASDGQTRSAPSAPTAQQSDEDEERRLLYVALTRAARALFVSHSARRTLYGKSLALPPSPFLEQIRQFCRQSALAVHKETQARPLSLLPEPDGK</sequence>
<dbReference type="GO" id="GO:0016787">
    <property type="term" value="F:hydrolase activity"/>
    <property type="evidence" value="ECO:0007669"/>
    <property type="project" value="UniProtKB-UniRule"/>
</dbReference>
<keyword evidence="3 5" id="KW-0347">Helicase</keyword>
<keyword evidence="4 5" id="KW-0067">ATP-binding</keyword>
<dbReference type="Gene3D" id="3.40.50.300">
    <property type="entry name" value="P-loop containing nucleotide triphosphate hydrolases"/>
    <property type="match status" value="3"/>
</dbReference>
<dbReference type="Pfam" id="PF00580">
    <property type="entry name" value="UvrD-helicase"/>
    <property type="match status" value="1"/>
</dbReference>
<dbReference type="Gene3D" id="3.20.20.140">
    <property type="entry name" value="Metal-dependent hydrolases"/>
    <property type="match status" value="1"/>
</dbReference>
<dbReference type="PROSITE" id="PS51217">
    <property type="entry name" value="UVRD_HELICASE_CTER"/>
    <property type="match status" value="1"/>
</dbReference>
<dbReference type="GO" id="GO:0140097">
    <property type="term" value="F:catalytic activity, acting on DNA"/>
    <property type="evidence" value="ECO:0007669"/>
    <property type="project" value="UniProtKB-ARBA"/>
</dbReference>
<feature type="compositionally biased region" description="Polar residues" evidence="6">
    <location>
        <begin position="1058"/>
        <end position="1072"/>
    </location>
</feature>
<protein>
    <submittedName>
        <fullName evidence="9">UvrD/REP helicase</fullName>
    </submittedName>
</protein>
<dbReference type="Gene3D" id="1.10.10.160">
    <property type="match status" value="1"/>
</dbReference>
<dbReference type="InterPro" id="IPR027417">
    <property type="entry name" value="P-loop_NTPase"/>
</dbReference>
<feature type="compositionally biased region" description="Basic and acidic residues" evidence="6">
    <location>
        <begin position="479"/>
        <end position="495"/>
    </location>
</feature>
<dbReference type="InterPro" id="IPR014016">
    <property type="entry name" value="UvrD-like_ATP-bd"/>
</dbReference>
<evidence type="ECO:0000313" key="9">
    <source>
        <dbReference type="EMBL" id="SCM72769.1"/>
    </source>
</evidence>
<gene>
    <name evidence="9" type="ORF">KL86DES1_20827</name>
</gene>
<evidence type="ECO:0000256" key="1">
    <source>
        <dbReference type="ARBA" id="ARBA00022741"/>
    </source>
</evidence>
<evidence type="ECO:0000256" key="3">
    <source>
        <dbReference type="ARBA" id="ARBA00022806"/>
    </source>
</evidence>
<evidence type="ECO:0000256" key="2">
    <source>
        <dbReference type="ARBA" id="ARBA00022801"/>
    </source>
</evidence>
<dbReference type="PROSITE" id="PS51198">
    <property type="entry name" value="UVRD_HELICASE_ATP_BIND"/>
    <property type="match status" value="1"/>
</dbReference>
<dbReference type="CDD" id="cd19067">
    <property type="entry name" value="PfuEndoQ-like"/>
    <property type="match status" value="1"/>
</dbReference>
<dbReference type="GO" id="GO:0005524">
    <property type="term" value="F:ATP binding"/>
    <property type="evidence" value="ECO:0007669"/>
    <property type="project" value="UniProtKB-UniRule"/>
</dbReference>
<keyword evidence="2 5" id="KW-0378">Hydrolase</keyword>
<proteinExistence type="predicted"/>
<feature type="domain" description="UvrD-like helicase C-terminal" evidence="8">
    <location>
        <begin position="764"/>
        <end position="1023"/>
    </location>
</feature>
<name>A0A212L602_9BACT</name>
<dbReference type="GO" id="GO:0004386">
    <property type="term" value="F:helicase activity"/>
    <property type="evidence" value="ECO:0007669"/>
    <property type="project" value="UniProtKB-UniRule"/>
</dbReference>
<feature type="domain" description="UvrD-like helicase ATP-binding" evidence="7">
    <location>
        <begin position="502"/>
        <end position="763"/>
    </location>
</feature>
<dbReference type="PANTHER" id="PTHR40084:SF1">
    <property type="entry name" value="PHOSPHOTRANSFERASE"/>
    <property type="match status" value="1"/>
</dbReference>
<dbReference type="SUPFAM" id="SSF52540">
    <property type="entry name" value="P-loop containing nucleoside triphosphate hydrolases"/>
    <property type="match status" value="1"/>
</dbReference>
<dbReference type="CDD" id="cd17932">
    <property type="entry name" value="DEXQc_UvrD"/>
    <property type="match status" value="1"/>
</dbReference>
<evidence type="ECO:0000256" key="6">
    <source>
        <dbReference type="SAM" id="MobiDB-lite"/>
    </source>
</evidence>
<evidence type="ECO:0000259" key="7">
    <source>
        <dbReference type="PROSITE" id="PS51198"/>
    </source>
</evidence>
<feature type="binding site" evidence="5">
    <location>
        <begin position="523"/>
        <end position="530"/>
    </location>
    <ligand>
        <name>ATP</name>
        <dbReference type="ChEBI" id="CHEBI:30616"/>
    </ligand>
</feature>
<feature type="compositionally biased region" description="Low complexity" evidence="6">
    <location>
        <begin position="454"/>
        <end position="463"/>
    </location>
</feature>
<dbReference type="Pfam" id="PF13361">
    <property type="entry name" value="UvrD_C"/>
    <property type="match status" value="1"/>
</dbReference>
<evidence type="ECO:0000256" key="4">
    <source>
        <dbReference type="ARBA" id="ARBA00022840"/>
    </source>
</evidence>
<evidence type="ECO:0000259" key="8">
    <source>
        <dbReference type="PROSITE" id="PS51217"/>
    </source>
</evidence>
<evidence type="ECO:0000256" key="5">
    <source>
        <dbReference type="PROSITE-ProRule" id="PRU00560"/>
    </source>
</evidence>
<keyword evidence="1 5" id="KW-0547">Nucleotide-binding</keyword>
<dbReference type="AlphaFoldDB" id="A0A212L602"/>
<dbReference type="RefSeq" id="WP_296934434.1">
    <property type="nucleotide sequence ID" value="NZ_LT608333.1"/>
</dbReference>
<feature type="compositionally biased region" description="Polar residues" evidence="6">
    <location>
        <begin position="500"/>
        <end position="511"/>
    </location>
</feature>